<feature type="repeat" description="PPR" evidence="3">
    <location>
        <begin position="300"/>
        <end position="334"/>
    </location>
</feature>
<comment type="caution">
    <text evidence="4">The sequence shown here is derived from an EMBL/GenBank/DDBJ whole genome shotgun (WGS) entry which is preliminary data.</text>
</comment>
<evidence type="ECO:0000256" key="2">
    <source>
        <dbReference type="ARBA" id="ARBA00022737"/>
    </source>
</evidence>
<dbReference type="Gene3D" id="1.25.40.10">
    <property type="entry name" value="Tetratricopeptide repeat domain"/>
    <property type="match status" value="4"/>
</dbReference>
<dbReference type="PANTHER" id="PTHR46128:SF321">
    <property type="entry name" value="PENTACOTRIPEPTIDE-REPEAT REGION OF PRORP DOMAIN-CONTAINING PROTEIN"/>
    <property type="match status" value="1"/>
</dbReference>
<gene>
    <name evidence="4" type="ORF">F2Q69_00018561</name>
</gene>
<protein>
    <recommendedName>
        <fullName evidence="6">Pentacotripeptide-repeat region of PRORP domain-containing protein</fullName>
    </recommendedName>
</protein>
<evidence type="ECO:0000256" key="3">
    <source>
        <dbReference type="PROSITE-ProRule" id="PRU00708"/>
    </source>
</evidence>
<dbReference type="Pfam" id="PF13041">
    <property type="entry name" value="PPR_2"/>
    <property type="match status" value="2"/>
</dbReference>
<evidence type="ECO:0000313" key="4">
    <source>
        <dbReference type="EMBL" id="KAF3540087.1"/>
    </source>
</evidence>
<dbReference type="PANTHER" id="PTHR46128">
    <property type="entry name" value="MITOCHONDRIAL GROUP I INTRON SPLICING FACTOR CCM1"/>
    <property type="match status" value="1"/>
</dbReference>
<organism evidence="4 5">
    <name type="scientific">Brassica cretica</name>
    <name type="common">Mustard</name>
    <dbReference type="NCBI Taxonomy" id="69181"/>
    <lineage>
        <taxon>Eukaryota</taxon>
        <taxon>Viridiplantae</taxon>
        <taxon>Streptophyta</taxon>
        <taxon>Embryophyta</taxon>
        <taxon>Tracheophyta</taxon>
        <taxon>Spermatophyta</taxon>
        <taxon>Magnoliopsida</taxon>
        <taxon>eudicotyledons</taxon>
        <taxon>Gunneridae</taxon>
        <taxon>Pentapetalae</taxon>
        <taxon>rosids</taxon>
        <taxon>malvids</taxon>
        <taxon>Brassicales</taxon>
        <taxon>Brassicaceae</taxon>
        <taxon>Brassiceae</taxon>
        <taxon>Brassica</taxon>
    </lineage>
</organism>
<sequence length="565" mass="63295">MYAYNAMACILSRARRNASLKALAGDVLNSRCSMSPGGLEMGLCVPNEYTYNCLLEAISRSNSSLVDLVETRLEEMRRFGFRFDKFTLTPVLQAYCNAGECERAQSLCWFYTKLCWRGLIWCKMLTILSRTSLEMMSLMVILKDHNKASLPDLDCLSSVIDRLVKANEVDNAVRLLHEGRSEESLKLLGEMMEPSQFTFNCIYGYLAAQCDVAGALDLLKKMRFYGFEPWIKHSTLLVKKLCENGRAVEACKYLDDVAGEGFFGHMVAYTAAIDALCKARRAIEAHSLFNEMVSKGLKPSVATYNSMVDGWCKEGEIELAMSCVARMYEDEKDPDVVTYTSLIHVLCASGRPSEVISRWNEMKGRGCCPNEITFMALIQGLCKCGWTSEALVYFREMEEKEMEPDSGVYVSLVSSFLLSGNISEGFGIFREMVCKGRFPVLVDRNYMVAVDAADKVYLLRLVANDLGQALVLKPIRSYLLVANLGLMSWTHLLLTSPGGVTHCSVFPFEDDIQDMNPGMHRGISQLYNAVKATQIHCLAHDKTYFDSKKIYAALHLVGTTIDLIV</sequence>
<dbReference type="NCBIfam" id="TIGR00756">
    <property type="entry name" value="PPR"/>
    <property type="match status" value="5"/>
</dbReference>
<dbReference type="PROSITE" id="PS51375">
    <property type="entry name" value="PPR"/>
    <property type="match status" value="5"/>
</dbReference>
<dbReference type="InterPro" id="IPR050872">
    <property type="entry name" value="PPR_P_subfamily"/>
</dbReference>
<feature type="repeat" description="PPR" evidence="3">
    <location>
        <begin position="335"/>
        <end position="369"/>
    </location>
</feature>
<accession>A0A8S9QD22</accession>
<dbReference type="Pfam" id="PF01535">
    <property type="entry name" value="PPR"/>
    <property type="match status" value="1"/>
</dbReference>
<keyword evidence="2" id="KW-0677">Repeat</keyword>
<feature type="repeat" description="PPR" evidence="3">
    <location>
        <begin position="265"/>
        <end position="299"/>
    </location>
</feature>
<dbReference type="EMBL" id="QGKX02001290">
    <property type="protein sequence ID" value="KAF3540087.1"/>
    <property type="molecule type" value="Genomic_DNA"/>
</dbReference>
<evidence type="ECO:0008006" key="6">
    <source>
        <dbReference type="Google" id="ProtNLM"/>
    </source>
</evidence>
<dbReference type="Proteomes" id="UP000712600">
    <property type="component" value="Unassembled WGS sequence"/>
</dbReference>
<dbReference type="InterPro" id="IPR011990">
    <property type="entry name" value="TPR-like_helical_dom_sf"/>
</dbReference>
<dbReference type="AlphaFoldDB" id="A0A8S9QD22"/>
<feature type="repeat" description="PPR" evidence="3">
    <location>
        <begin position="370"/>
        <end position="404"/>
    </location>
</feature>
<name>A0A8S9QD22_BRACR</name>
<feature type="repeat" description="PPR" evidence="3">
    <location>
        <begin position="405"/>
        <end position="439"/>
    </location>
</feature>
<proteinExistence type="inferred from homology"/>
<dbReference type="InterPro" id="IPR002885">
    <property type="entry name" value="PPR_rpt"/>
</dbReference>
<evidence type="ECO:0000313" key="5">
    <source>
        <dbReference type="Proteomes" id="UP000712600"/>
    </source>
</evidence>
<reference evidence="4" key="1">
    <citation type="submission" date="2019-12" db="EMBL/GenBank/DDBJ databases">
        <title>Genome sequencing and annotation of Brassica cretica.</title>
        <authorList>
            <person name="Studholme D.J."/>
            <person name="Sarris P."/>
        </authorList>
    </citation>
    <scope>NUCLEOTIDE SEQUENCE</scope>
    <source>
        <strain evidence="4">PFS-109/04</strain>
        <tissue evidence="4">Leaf</tissue>
    </source>
</reference>
<evidence type="ECO:0000256" key="1">
    <source>
        <dbReference type="ARBA" id="ARBA00007626"/>
    </source>
</evidence>
<comment type="similarity">
    <text evidence="1">Belongs to the PPR family. P subfamily.</text>
</comment>